<proteinExistence type="inferred from homology"/>
<comment type="caution">
    <text evidence="7">The sequence shown here is derived from an EMBL/GenBank/DDBJ whole genome shotgun (WGS) entry which is preliminary data.</text>
</comment>
<feature type="chain" id="PRO_5041272702" description="Serpin domain-containing protein" evidence="5">
    <location>
        <begin position="17"/>
        <end position="362"/>
    </location>
</feature>
<evidence type="ECO:0000256" key="5">
    <source>
        <dbReference type="SAM" id="SignalP"/>
    </source>
</evidence>
<dbReference type="InterPro" id="IPR036186">
    <property type="entry name" value="Serpin_sf"/>
</dbReference>
<evidence type="ECO:0000313" key="8">
    <source>
        <dbReference type="Proteomes" id="UP001168821"/>
    </source>
</evidence>
<evidence type="ECO:0000313" key="7">
    <source>
        <dbReference type="EMBL" id="KAJ3648542.1"/>
    </source>
</evidence>
<dbReference type="GO" id="GO:0005615">
    <property type="term" value="C:extracellular space"/>
    <property type="evidence" value="ECO:0007669"/>
    <property type="project" value="InterPro"/>
</dbReference>
<sequence>MKLLVFLTVAACSTHAEDISGLVNPNVRFSGDLYDAFAQFDTTILGPFSIQAVVAVTESGTKDTTAKEIMNNMLSEVYDWQVQDTYGSAMLTVPANITTKMFSDPGISITDDYKETESTVYGVSIENMEFSNAQIAAANLNHWLQEQTSVTLNTLFKKITWANPFPADRTVLANYTYYNSNGRLTYESVYMMTQEPVIYNYYESTSLTATFLEVPFEDPDTTLTIVLPDTVNGLSRVEQRISDVIQTQDYIQRPVQLSLPRFQGLDGPRSLKEIMQSKFNVNEAFGTKADLSGIAGFPGDLAINDVLHSSYITFGEDGVEAVSEAAVTTKSFPPRIFEANHPFLFYIKYKGVVLFIGKYVHQ</sequence>
<feature type="domain" description="Serpin" evidence="6">
    <location>
        <begin position="31"/>
        <end position="362"/>
    </location>
</feature>
<evidence type="ECO:0000256" key="2">
    <source>
        <dbReference type="ARBA" id="ARBA00022690"/>
    </source>
</evidence>
<organism evidence="7 8">
    <name type="scientific">Zophobas morio</name>
    <dbReference type="NCBI Taxonomy" id="2755281"/>
    <lineage>
        <taxon>Eukaryota</taxon>
        <taxon>Metazoa</taxon>
        <taxon>Ecdysozoa</taxon>
        <taxon>Arthropoda</taxon>
        <taxon>Hexapoda</taxon>
        <taxon>Insecta</taxon>
        <taxon>Pterygota</taxon>
        <taxon>Neoptera</taxon>
        <taxon>Endopterygota</taxon>
        <taxon>Coleoptera</taxon>
        <taxon>Polyphaga</taxon>
        <taxon>Cucujiformia</taxon>
        <taxon>Tenebrionidae</taxon>
        <taxon>Zophobas</taxon>
    </lineage>
</organism>
<keyword evidence="2" id="KW-0646">Protease inhibitor</keyword>
<evidence type="ECO:0000256" key="3">
    <source>
        <dbReference type="ARBA" id="ARBA00022900"/>
    </source>
</evidence>
<dbReference type="InterPro" id="IPR042185">
    <property type="entry name" value="Serpin_sf_2"/>
</dbReference>
<name>A0AA38I3N5_9CUCU</name>
<dbReference type="InterPro" id="IPR000215">
    <property type="entry name" value="Serpin_fam"/>
</dbReference>
<keyword evidence="5" id="KW-0732">Signal</keyword>
<evidence type="ECO:0000259" key="6">
    <source>
        <dbReference type="SMART" id="SM00093"/>
    </source>
</evidence>
<dbReference type="Pfam" id="PF00079">
    <property type="entry name" value="Serpin"/>
    <property type="match status" value="1"/>
</dbReference>
<dbReference type="PANTHER" id="PTHR11461">
    <property type="entry name" value="SERINE PROTEASE INHIBITOR, SERPIN"/>
    <property type="match status" value="1"/>
</dbReference>
<dbReference type="EMBL" id="JALNTZ010000006">
    <property type="protein sequence ID" value="KAJ3648542.1"/>
    <property type="molecule type" value="Genomic_DNA"/>
</dbReference>
<accession>A0AA38I3N5</accession>
<dbReference type="Gene3D" id="3.30.497.10">
    <property type="entry name" value="Antithrombin, subunit I, domain 2"/>
    <property type="match status" value="1"/>
</dbReference>
<gene>
    <name evidence="7" type="ORF">Zmor_020337</name>
</gene>
<evidence type="ECO:0000256" key="1">
    <source>
        <dbReference type="ARBA" id="ARBA00009500"/>
    </source>
</evidence>
<feature type="signal peptide" evidence="5">
    <location>
        <begin position="1"/>
        <end position="16"/>
    </location>
</feature>
<dbReference type="PANTHER" id="PTHR11461:SF211">
    <property type="entry name" value="GH10112P-RELATED"/>
    <property type="match status" value="1"/>
</dbReference>
<keyword evidence="8" id="KW-1185">Reference proteome</keyword>
<reference evidence="7" key="1">
    <citation type="journal article" date="2023" name="G3 (Bethesda)">
        <title>Whole genome assemblies of Zophobas morio and Tenebrio molitor.</title>
        <authorList>
            <person name="Kaur S."/>
            <person name="Stinson S.A."/>
            <person name="diCenzo G.C."/>
        </authorList>
    </citation>
    <scope>NUCLEOTIDE SEQUENCE</scope>
    <source>
        <strain evidence="7">QUZm001</strain>
    </source>
</reference>
<comment type="similarity">
    <text evidence="1 4">Belongs to the serpin family.</text>
</comment>
<protein>
    <recommendedName>
        <fullName evidence="6">Serpin domain-containing protein</fullName>
    </recommendedName>
</protein>
<evidence type="ECO:0000256" key="4">
    <source>
        <dbReference type="RuleBase" id="RU000411"/>
    </source>
</evidence>
<dbReference type="Gene3D" id="2.30.39.10">
    <property type="entry name" value="Alpha-1-antitrypsin, domain 1"/>
    <property type="match status" value="1"/>
</dbReference>
<dbReference type="SMART" id="SM00093">
    <property type="entry name" value="SERPIN"/>
    <property type="match status" value="1"/>
</dbReference>
<dbReference type="Proteomes" id="UP001168821">
    <property type="component" value="Unassembled WGS sequence"/>
</dbReference>
<dbReference type="InterPro" id="IPR042178">
    <property type="entry name" value="Serpin_sf_1"/>
</dbReference>
<dbReference type="SUPFAM" id="SSF56574">
    <property type="entry name" value="Serpins"/>
    <property type="match status" value="1"/>
</dbReference>
<dbReference type="InterPro" id="IPR023795">
    <property type="entry name" value="Serpin_CS"/>
</dbReference>
<dbReference type="AlphaFoldDB" id="A0AA38I3N5"/>
<keyword evidence="3" id="KW-0722">Serine protease inhibitor</keyword>
<dbReference type="PROSITE" id="PS00284">
    <property type="entry name" value="SERPIN"/>
    <property type="match status" value="1"/>
</dbReference>
<dbReference type="InterPro" id="IPR023796">
    <property type="entry name" value="Serpin_dom"/>
</dbReference>
<dbReference type="GO" id="GO:0004867">
    <property type="term" value="F:serine-type endopeptidase inhibitor activity"/>
    <property type="evidence" value="ECO:0007669"/>
    <property type="project" value="UniProtKB-KW"/>
</dbReference>